<dbReference type="EMBL" id="CAJFCW020000004">
    <property type="protein sequence ID" value="CAG9112164.1"/>
    <property type="molecule type" value="Genomic_DNA"/>
</dbReference>
<dbReference type="GO" id="GO:0044571">
    <property type="term" value="P:[2Fe-2S] cluster assembly"/>
    <property type="evidence" value="ECO:0007669"/>
    <property type="project" value="InterPro"/>
</dbReference>
<proteinExistence type="inferred from homology"/>
<name>A0A811KU09_9BILA</name>
<comment type="caution">
    <text evidence="4">The sequence shown here is derived from an EMBL/GenBank/DDBJ whole genome shotgun (WGS) entry which is preliminary data.</text>
</comment>
<dbReference type="PANTHER" id="PTHR14021">
    <property type="entry name" value="IRON-SULFUR CLUSTER CO-CHAPERONE PROTEIN HSCB"/>
    <property type="match status" value="1"/>
</dbReference>
<dbReference type="SUPFAM" id="SSF47144">
    <property type="entry name" value="HSC20 (HSCB), C-terminal oligomerisation domain"/>
    <property type="match status" value="1"/>
</dbReference>
<dbReference type="CDD" id="cd06257">
    <property type="entry name" value="DnaJ"/>
    <property type="match status" value="1"/>
</dbReference>
<evidence type="ECO:0000256" key="1">
    <source>
        <dbReference type="ARBA" id="ARBA00010476"/>
    </source>
</evidence>
<dbReference type="PROSITE" id="PS50076">
    <property type="entry name" value="DNAJ_2"/>
    <property type="match status" value="1"/>
</dbReference>
<protein>
    <recommendedName>
        <fullName evidence="3">J domain-containing protein</fullName>
    </recommendedName>
</protein>
<dbReference type="Proteomes" id="UP000783686">
    <property type="component" value="Unassembled WGS sequence"/>
</dbReference>
<dbReference type="SUPFAM" id="SSF46565">
    <property type="entry name" value="Chaperone J-domain"/>
    <property type="match status" value="1"/>
</dbReference>
<dbReference type="InterPro" id="IPR009073">
    <property type="entry name" value="HscB_oligo_C"/>
</dbReference>
<gene>
    <name evidence="4" type="ORF">BOKJ2_LOCUS8150</name>
</gene>
<organism evidence="4 5">
    <name type="scientific">Bursaphelenchus okinawaensis</name>
    <dbReference type="NCBI Taxonomy" id="465554"/>
    <lineage>
        <taxon>Eukaryota</taxon>
        <taxon>Metazoa</taxon>
        <taxon>Ecdysozoa</taxon>
        <taxon>Nematoda</taxon>
        <taxon>Chromadorea</taxon>
        <taxon>Rhabditida</taxon>
        <taxon>Tylenchina</taxon>
        <taxon>Tylenchomorpha</taxon>
        <taxon>Aphelenchoidea</taxon>
        <taxon>Aphelenchoididae</taxon>
        <taxon>Bursaphelenchus</taxon>
    </lineage>
</organism>
<dbReference type="NCBIfam" id="TIGR00714">
    <property type="entry name" value="hscB"/>
    <property type="match status" value="1"/>
</dbReference>
<keyword evidence="2" id="KW-0143">Chaperone</keyword>
<dbReference type="PANTHER" id="PTHR14021:SF15">
    <property type="entry name" value="IRON-SULFUR CLUSTER CO-CHAPERONE PROTEIN HSCB"/>
    <property type="match status" value="1"/>
</dbReference>
<sequence>MIRGFLTNLRIQKEFLRSSTIQRYQCWNCSEHHDQHKVFCHKCNFIQPLHPNIDFFSYFGLKRKFNVDNVDLKKSFREMQSNVHPDKFGTATDKEKQISEQHSSYLNQAYKTLKSPRERAKYLLRLLSKETKDETTPDFAAEMFEFIETVEDETDEKVLRKHSEHVDTEIEQLLIKIENAFDKNDPKTARTLLTRLRYYDRAKNILVNKLGIDL</sequence>
<evidence type="ECO:0000259" key="3">
    <source>
        <dbReference type="PROSITE" id="PS50076"/>
    </source>
</evidence>
<reference evidence="4" key="1">
    <citation type="submission" date="2020-09" db="EMBL/GenBank/DDBJ databases">
        <authorList>
            <person name="Kikuchi T."/>
        </authorList>
    </citation>
    <scope>NUCLEOTIDE SEQUENCE</scope>
    <source>
        <strain evidence="4">SH1</strain>
    </source>
</reference>
<keyword evidence="5" id="KW-1185">Reference proteome</keyword>
<dbReference type="Gene3D" id="1.20.1280.20">
    <property type="entry name" value="HscB, C-terminal domain"/>
    <property type="match status" value="1"/>
</dbReference>
<dbReference type="GO" id="GO:0005739">
    <property type="term" value="C:mitochondrion"/>
    <property type="evidence" value="ECO:0007669"/>
    <property type="project" value="TreeGrafter"/>
</dbReference>
<dbReference type="GO" id="GO:0051087">
    <property type="term" value="F:protein-folding chaperone binding"/>
    <property type="evidence" value="ECO:0007669"/>
    <property type="project" value="InterPro"/>
</dbReference>
<evidence type="ECO:0000256" key="2">
    <source>
        <dbReference type="ARBA" id="ARBA00023186"/>
    </source>
</evidence>
<dbReference type="EMBL" id="CAJFDH010000004">
    <property type="protein sequence ID" value="CAD5218940.1"/>
    <property type="molecule type" value="Genomic_DNA"/>
</dbReference>
<accession>A0A811KU09</accession>
<feature type="domain" description="J" evidence="3">
    <location>
        <begin position="54"/>
        <end position="126"/>
    </location>
</feature>
<dbReference type="OrthoDB" id="277802at2759"/>
<dbReference type="InterPro" id="IPR036386">
    <property type="entry name" value="HscB_C_sf"/>
</dbReference>
<dbReference type="AlphaFoldDB" id="A0A811KU09"/>
<evidence type="ECO:0000313" key="4">
    <source>
        <dbReference type="EMBL" id="CAD5218940.1"/>
    </source>
</evidence>
<evidence type="ECO:0000313" key="5">
    <source>
        <dbReference type="Proteomes" id="UP000614601"/>
    </source>
</evidence>
<comment type="similarity">
    <text evidence="1">Belongs to the HscB family.</text>
</comment>
<dbReference type="SMART" id="SM00271">
    <property type="entry name" value="DnaJ"/>
    <property type="match status" value="1"/>
</dbReference>
<dbReference type="Pfam" id="PF00226">
    <property type="entry name" value="DnaJ"/>
    <property type="match status" value="1"/>
</dbReference>
<dbReference type="GO" id="GO:0001671">
    <property type="term" value="F:ATPase activator activity"/>
    <property type="evidence" value="ECO:0007669"/>
    <property type="project" value="InterPro"/>
</dbReference>
<dbReference type="Pfam" id="PF07743">
    <property type="entry name" value="HSCB_C"/>
    <property type="match status" value="1"/>
</dbReference>
<dbReference type="Proteomes" id="UP000614601">
    <property type="component" value="Unassembled WGS sequence"/>
</dbReference>
<dbReference type="GO" id="GO:0051259">
    <property type="term" value="P:protein complex oligomerization"/>
    <property type="evidence" value="ECO:0007669"/>
    <property type="project" value="InterPro"/>
</dbReference>
<dbReference type="Gene3D" id="1.10.287.110">
    <property type="entry name" value="DnaJ domain"/>
    <property type="match status" value="1"/>
</dbReference>
<dbReference type="InterPro" id="IPR036869">
    <property type="entry name" value="J_dom_sf"/>
</dbReference>
<dbReference type="InterPro" id="IPR004640">
    <property type="entry name" value="HscB"/>
</dbReference>
<dbReference type="InterPro" id="IPR001623">
    <property type="entry name" value="DnaJ_domain"/>
</dbReference>